<feature type="domain" description="Cyclic nucleotide-binding" evidence="4">
    <location>
        <begin position="12"/>
        <end position="99"/>
    </location>
</feature>
<evidence type="ECO:0000313" key="6">
    <source>
        <dbReference type="EMBL" id="SHL68427.1"/>
    </source>
</evidence>
<evidence type="ECO:0000313" key="7">
    <source>
        <dbReference type="Proteomes" id="UP000189935"/>
    </source>
</evidence>
<keyword evidence="1" id="KW-0805">Transcription regulation</keyword>
<name>A0A1M7CMJ9_9BRAD</name>
<dbReference type="PANTHER" id="PTHR24567">
    <property type="entry name" value="CRP FAMILY TRANSCRIPTIONAL REGULATORY PROTEIN"/>
    <property type="match status" value="1"/>
</dbReference>
<dbReference type="SUPFAM" id="SSF46785">
    <property type="entry name" value="Winged helix' DNA-binding domain"/>
    <property type="match status" value="1"/>
</dbReference>
<evidence type="ECO:0000259" key="4">
    <source>
        <dbReference type="PROSITE" id="PS50042"/>
    </source>
</evidence>
<dbReference type="FunFam" id="1.10.10.10:FF:000474">
    <property type="entry name" value="Putative transcriptional regulator, Crp/Fnr family"/>
    <property type="match status" value="1"/>
</dbReference>
<proteinExistence type="predicted"/>
<dbReference type="SMART" id="SM00100">
    <property type="entry name" value="cNMP"/>
    <property type="match status" value="1"/>
</dbReference>
<protein>
    <submittedName>
        <fullName evidence="6">cAMP-binding domain of CRP or a regulatory subunit of cAMP-dependent protein kinases</fullName>
    </submittedName>
</protein>
<keyword evidence="2" id="KW-0238">DNA-binding</keyword>
<dbReference type="InterPro" id="IPR018490">
    <property type="entry name" value="cNMP-bd_dom_sf"/>
</dbReference>
<dbReference type="SUPFAM" id="SSF51206">
    <property type="entry name" value="cAMP-binding domain-like"/>
    <property type="match status" value="1"/>
</dbReference>
<sequence>MMEHPPRVGNRLLAALPREDFGLLAPYLPNVSLEQDAVLLRSGDRIEQVYFPHSGTISFMLDMPNGQTVATAAIGHEGAVGMLSVLEPSRSPVTAVVRVAGIASRISASRFHAAFSQSGAIRHAVQTHARALLMQFQHVAACNALHSVEARMARWLLHIHDRIDGDVLPLTQEALSQLLGVRRTTVTHVVRKLRMSRAIRSDRRGLVEIDRPRLEEATCECYEVMRRRFDQIFPPETNESSHSDCANAQNYRLCVPKT</sequence>
<dbReference type="OrthoDB" id="7506088at2"/>
<dbReference type="Proteomes" id="UP000189935">
    <property type="component" value="Chromosome I"/>
</dbReference>
<dbReference type="GO" id="GO:0003677">
    <property type="term" value="F:DNA binding"/>
    <property type="evidence" value="ECO:0007669"/>
    <property type="project" value="UniProtKB-KW"/>
</dbReference>
<dbReference type="EMBL" id="LT670844">
    <property type="protein sequence ID" value="SHL68427.1"/>
    <property type="molecule type" value="Genomic_DNA"/>
</dbReference>
<dbReference type="PROSITE" id="PS51063">
    <property type="entry name" value="HTH_CRP_2"/>
    <property type="match status" value="1"/>
</dbReference>
<dbReference type="InterPro" id="IPR036390">
    <property type="entry name" value="WH_DNA-bd_sf"/>
</dbReference>
<organism evidence="6 7">
    <name type="scientific">Bradyrhizobium lablabi</name>
    <dbReference type="NCBI Taxonomy" id="722472"/>
    <lineage>
        <taxon>Bacteria</taxon>
        <taxon>Pseudomonadati</taxon>
        <taxon>Pseudomonadota</taxon>
        <taxon>Alphaproteobacteria</taxon>
        <taxon>Hyphomicrobiales</taxon>
        <taxon>Nitrobacteraceae</taxon>
        <taxon>Bradyrhizobium</taxon>
    </lineage>
</organism>
<evidence type="ECO:0000259" key="5">
    <source>
        <dbReference type="PROSITE" id="PS51063"/>
    </source>
</evidence>
<evidence type="ECO:0000256" key="3">
    <source>
        <dbReference type="ARBA" id="ARBA00023163"/>
    </source>
</evidence>
<dbReference type="Pfam" id="PF00027">
    <property type="entry name" value="cNMP_binding"/>
    <property type="match status" value="1"/>
</dbReference>
<dbReference type="CDD" id="cd00038">
    <property type="entry name" value="CAP_ED"/>
    <property type="match status" value="1"/>
</dbReference>
<dbReference type="Pfam" id="PF13545">
    <property type="entry name" value="HTH_Crp_2"/>
    <property type="match status" value="1"/>
</dbReference>
<dbReference type="PROSITE" id="PS50042">
    <property type="entry name" value="CNMP_BINDING_3"/>
    <property type="match status" value="1"/>
</dbReference>
<dbReference type="PANTHER" id="PTHR24567:SF74">
    <property type="entry name" value="HTH-TYPE TRANSCRIPTIONAL REGULATOR ARCR"/>
    <property type="match status" value="1"/>
</dbReference>
<dbReference type="Gene3D" id="1.10.10.10">
    <property type="entry name" value="Winged helix-like DNA-binding domain superfamily/Winged helix DNA-binding domain"/>
    <property type="match status" value="1"/>
</dbReference>
<dbReference type="AlphaFoldDB" id="A0A1M7CMJ9"/>
<dbReference type="InterPro" id="IPR000595">
    <property type="entry name" value="cNMP-bd_dom"/>
</dbReference>
<keyword evidence="6" id="KW-0418">Kinase</keyword>
<dbReference type="RefSeq" id="WP_079543703.1">
    <property type="nucleotide sequence ID" value="NZ_LT670844.1"/>
</dbReference>
<feature type="domain" description="HTH crp-type" evidence="5">
    <location>
        <begin position="146"/>
        <end position="213"/>
    </location>
</feature>
<gene>
    <name evidence="6" type="ORF">SAMN05444159_6537</name>
</gene>
<dbReference type="InterPro" id="IPR014710">
    <property type="entry name" value="RmlC-like_jellyroll"/>
</dbReference>
<evidence type="ECO:0000256" key="2">
    <source>
        <dbReference type="ARBA" id="ARBA00023125"/>
    </source>
</evidence>
<dbReference type="GO" id="GO:0016301">
    <property type="term" value="F:kinase activity"/>
    <property type="evidence" value="ECO:0007669"/>
    <property type="project" value="UniProtKB-KW"/>
</dbReference>
<evidence type="ECO:0000256" key="1">
    <source>
        <dbReference type="ARBA" id="ARBA00023015"/>
    </source>
</evidence>
<dbReference type="GO" id="GO:0003700">
    <property type="term" value="F:DNA-binding transcription factor activity"/>
    <property type="evidence" value="ECO:0007669"/>
    <property type="project" value="TreeGrafter"/>
</dbReference>
<keyword evidence="3" id="KW-0804">Transcription</keyword>
<dbReference type="InterPro" id="IPR012318">
    <property type="entry name" value="HTH_CRP"/>
</dbReference>
<dbReference type="InterPro" id="IPR050397">
    <property type="entry name" value="Env_Response_Regulators"/>
</dbReference>
<dbReference type="InterPro" id="IPR036388">
    <property type="entry name" value="WH-like_DNA-bd_sf"/>
</dbReference>
<keyword evidence="6" id="KW-0808">Transferase</keyword>
<dbReference type="Gene3D" id="2.60.120.10">
    <property type="entry name" value="Jelly Rolls"/>
    <property type="match status" value="1"/>
</dbReference>
<accession>A0A1M7CMJ9</accession>
<reference evidence="6 7" key="1">
    <citation type="submission" date="2016-11" db="EMBL/GenBank/DDBJ databases">
        <authorList>
            <person name="Jaros S."/>
            <person name="Januszkiewicz K."/>
            <person name="Wedrychowicz H."/>
        </authorList>
    </citation>
    <scope>NUCLEOTIDE SEQUENCE [LARGE SCALE GENOMIC DNA]</scope>
    <source>
        <strain evidence="6 7">GAS499</strain>
    </source>
</reference>
<dbReference type="GO" id="GO:0005829">
    <property type="term" value="C:cytosol"/>
    <property type="evidence" value="ECO:0007669"/>
    <property type="project" value="TreeGrafter"/>
</dbReference>